<evidence type="ECO:0000256" key="1">
    <source>
        <dbReference type="ARBA" id="ARBA00004749"/>
    </source>
</evidence>
<sequence length="213" mass="24140">MASLTRWRPFFICNLFKPTASYSCLHRRHRHDHVVSARRSALLDRVLRVDHAGEVGADMIYAGQLAVLGNSKVGPVIQEMRDQEVHHRVTFERLIRQHRARPTVLLPLWNVAGFCLGAATALLGSRAAMACTVAVEETIGQHYNNQIREIMEQHPGEPEFKELLHTIKQFRDEELEHLETGIEYEAELAPAYKALKAVIQTGCKGAIWISEKI</sequence>
<evidence type="ECO:0000256" key="4">
    <source>
        <dbReference type="ARBA" id="ARBA00023002"/>
    </source>
</evidence>
<keyword evidence="8" id="KW-0496">Mitochondrion</keyword>
<comment type="pathway">
    <text evidence="1 8">Cofactor biosynthesis; ubiquinone biosynthesis.</text>
</comment>
<dbReference type="PANTHER" id="PTHR11237:SF4">
    <property type="entry name" value="5-DEMETHOXYUBIQUINONE HYDROXYLASE, MITOCHONDRIAL"/>
    <property type="match status" value="1"/>
</dbReference>
<dbReference type="Proteomes" id="UP000192578">
    <property type="component" value="Unassembled WGS sequence"/>
</dbReference>
<feature type="binding site" evidence="8">
    <location>
        <position position="84"/>
    </location>
    <ligand>
        <name>Fe cation</name>
        <dbReference type="ChEBI" id="CHEBI:24875"/>
        <label>1</label>
    </ligand>
</feature>
<evidence type="ECO:0000256" key="5">
    <source>
        <dbReference type="ARBA" id="ARBA00023004"/>
    </source>
</evidence>
<dbReference type="GO" id="GO:0006744">
    <property type="term" value="P:ubiquinone biosynthetic process"/>
    <property type="evidence" value="ECO:0007669"/>
    <property type="project" value="UniProtKB-UniRule"/>
</dbReference>
<comment type="catalytic activity">
    <reaction evidence="8">
        <text>a 5-methoxy-2-methyl-3-(all-trans-polyprenyl)benzene-1,4-diol + AH2 + O2 = a 3-demethylubiquinol + A + H2O</text>
        <dbReference type="Rhea" id="RHEA:50908"/>
        <dbReference type="Rhea" id="RHEA-COMP:10859"/>
        <dbReference type="Rhea" id="RHEA-COMP:10914"/>
        <dbReference type="ChEBI" id="CHEBI:13193"/>
        <dbReference type="ChEBI" id="CHEBI:15377"/>
        <dbReference type="ChEBI" id="CHEBI:15379"/>
        <dbReference type="ChEBI" id="CHEBI:17499"/>
        <dbReference type="ChEBI" id="CHEBI:84167"/>
        <dbReference type="ChEBI" id="CHEBI:84422"/>
        <dbReference type="EC" id="1.14.99.60"/>
    </reaction>
</comment>
<keyword evidence="6 8" id="KW-0503">Monooxygenase</keyword>
<protein>
    <recommendedName>
        <fullName evidence="8">5-demethoxyubiquinone hydroxylase, mitochondrial</fullName>
        <shortName evidence="8">DMQ hydroxylase</shortName>
        <ecNumber evidence="8">1.14.99.60</ecNumber>
    </recommendedName>
    <alternativeName>
        <fullName evidence="8">Ubiquinone biosynthesis monooxygenase COQ7</fullName>
    </alternativeName>
</protein>
<dbReference type="Pfam" id="PF03232">
    <property type="entry name" value="COQ7"/>
    <property type="match status" value="1"/>
</dbReference>
<evidence type="ECO:0000256" key="2">
    <source>
        <dbReference type="ARBA" id="ARBA00022688"/>
    </source>
</evidence>
<evidence type="ECO:0000256" key="3">
    <source>
        <dbReference type="ARBA" id="ARBA00022723"/>
    </source>
</evidence>
<evidence type="ECO:0000313" key="9">
    <source>
        <dbReference type="EMBL" id="OQV12299.1"/>
    </source>
</evidence>
<dbReference type="AlphaFoldDB" id="A0A1W0WAR3"/>
<dbReference type="GO" id="GO:0008682">
    <property type="term" value="F:3-demethoxyubiquinol 3-hydroxylase activity"/>
    <property type="evidence" value="ECO:0007669"/>
    <property type="project" value="UniProtKB-EC"/>
</dbReference>
<comment type="function">
    <text evidence="8">Catalyzes the hydroxylation of 2-polyprenyl-3-methyl-6-methoxy-1,4-benzoquinol (DMQH2) during ubiquinone biosynthesis. Has also a structural role in the COQ enzyme complex, stabilizing other COQ polypeptides. Involved in lifespan determination in a ubiquinone-independent manner.</text>
</comment>
<evidence type="ECO:0000256" key="6">
    <source>
        <dbReference type="ARBA" id="ARBA00023033"/>
    </source>
</evidence>
<name>A0A1W0WAR3_HYPEX</name>
<keyword evidence="2 8" id="KW-0831">Ubiquinone biosynthesis</keyword>
<dbReference type="GO" id="GO:0031314">
    <property type="term" value="C:extrinsic component of mitochondrial inner membrane"/>
    <property type="evidence" value="ECO:0007669"/>
    <property type="project" value="UniProtKB-UniRule"/>
</dbReference>
<dbReference type="InterPro" id="IPR011566">
    <property type="entry name" value="Ubq_synth_Coq7"/>
</dbReference>
<evidence type="ECO:0000256" key="8">
    <source>
        <dbReference type="HAMAP-Rule" id="MF_03194"/>
    </source>
</evidence>
<feature type="binding site" evidence="8">
    <location>
        <position position="177"/>
    </location>
    <ligand>
        <name>Fe cation</name>
        <dbReference type="ChEBI" id="CHEBI:24875"/>
        <label>2</label>
    </ligand>
</feature>
<feature type="binding site" evidence="8">
    <location>
        <position position="87"/>
    </location>
    <ligand>
        <name>Fe cation</name>
        <dbReference type="ChEBI" id="CHEBI:24875"/>
        <label>1</label>
    </ligand>
</feature>
<comment type="subunit">
    <text evidence="8">Component of a multi-subunit COQ enzyme complex.</text>
</comment>
<comment type="caution">
    <text evidence="9">The sequence shown here is derived from an EMBL/GenBank/DDBJ whole genome shotgun (WGS) entry which is preliminary data.</text>
</comment>
<dbReference type="UniPathway" id="UPA00232"/>
<dbReference type="InterPro" id="IPR009078">
    <property type="entry name" value="Ferritin-like_SF"/>
</dbReference>
<dbReference type="EC" id="1.14.99.60" evidence="8"/>
<proteinExistence type="inferred from homology"/>
<dbReference type="OrthoDB" id="275371at2759"/>
<feature type="binding site" evidence="8">
    <location>
        <position position="84"/>
    </location>
    <ligand>
        <name>Fe cation</name>
        <dbReference type="ChEBI" id="CHEBI:24875"/>
        <label>2</label>
    </ligand>
</feature>
<feature type="binding site" evidence="8">
    <location>
        <position position="136"/>
    </location>
    <ligand>
        <name>Fe cation</name>
        <dbReference type="ChEBI" id="CHEBI:24875"/>
        <label>2</label>
    </ligand>
</feature>
<reference evidence="10" key="1">
    <citation type="submission" date="2017-01" db="EMBL/GenBank/DDBJ databases">
        <title>Comparative genomics of anhydrobiosis in the tardigrade Hypsibius dujardini.</title>
        <authorList>
            <person name="Yoshida Y."/>
            <person name="Koutsovoulos G."/>
            <person name="Laetsch D."/>
            <person name="Stevens L."/>
            <person name="Kumar S."/>
            <person name="Horikawa D."/>
            <person name="Ishino K."/>
            <person name="Komine S."/>
            <person name="Tomita M."/>
            <person name="Blaxter M."/>
            <person name="Arakawa K."/>
        </authorList>
    </citation>
    <scope>NUCLEOTIDE SEQUENCE [LARGE SCALE GENOMIC DNA]</scope>
    <source>
        <strain evidence="10">Z151</strain>
    </source>
</reference>
<comment type="similarity">
    <text evidence="8">Belongs to the COQ7 family.</text>
</comment>
<feature type="binding site" evidence="8">
    <location>
        <position position="174"/>
    </location>
    <ligand>
        <name>Fe cation</name>
        <dbReference type="ChEBI" id="CHEBI:24875"/>
        <label>1</label>
    </ligand>
</feature>
<keyword evidence="3 8" id="KW-0479">Metal-binding</keyword>
<feature type="binding site" evidence="8">
    <location>
        <position position="174"/>
    </location>
    <ligand>
        <name>Fe cation</name>
        <dbReference type="ChEBI" id="CHEBI:24875"/>
        <label>2</label>
    </ligand>
</feature>
<dbReference type="SUPFAM" id="SSF47240">
    <property type="entry name" value="Ferritin-like"/>
    <property type="match status" value="1"/>
</dbReference>
<feature type="binding site" evidence="8">
    <location>
        <position position="54"/>
    </location>
    <ligand>
        <name>Fe cation</name>
        <dbReference type="ChEBI" id="CHEBI:24875"/>
        <label>1</label>
    </ligand>
</feature>
<keyword evidence="5 8" id="KW-0408">Iron</keyword>
<keyword evidence="7 8" id="KW-0472">Membrane</keyword>
<dbReference type="GO" id="GO:0046872">
    <property type="term" value="F:metal ion binding"/>
    <property type="evidence" value="ECO:0007669"/>
    <property type="project" value="UniProtKB-KW"/>
</dbReference>
<accession>A0A1W0WAR3</accession>
<dbReference type="GO" id="GO:0016709">
    <property type="term" value="F:oxidoreductase activity, acting on paired donors, with incorporation or reduction of molecular oxygen, NAD(P)H as one donor, and incorporation of one atom of oxygen"/>
    <property type="evidence" value="ECO:0007669"/>
    <property type="project" value="UniProtKB-UniRule"/>
</dbReference>
<keyword evidence="4 8" id="KW-0560">Oxidoreductase</keyword>
<evidence type="ECO:0000256" key="7">
    <source>
        <dbReference type="ARBA" id="ARBA00023136"/>
    </source>
</evidence>
<gene>
    <name evidence="9" type="ORF">BV898_13411</name>
</gene>
<evidence type="ECO:0000313" key="10">
    <source>
        <dbReference type="Proteomes" id="UP000192578"/>
    </source>
</evidence>
<dbReference type="EMBL" id="MTYJ01000148">
    <property type="protein sequence ID" value="OQV12299.1"/>
    <property type="molecule type" value="Genomic_DNA"/>
</dbReference>
<comment type="cofactor">
    <cofactor evidence="8">
        <name>Fe cation</name>
        <dbReference type="ChEBI" id="CHEBI:24875"/>
    </cofactor>
    <text evidence="8">Binds 2 iron ions per subunit.</text>
</comment>
<dbReference type="PANTHER" id="PTHR11237">
    <property type="entry name" value="COENZYME Q10 BIOSYNTHESIS PROTEIN 7"/>
    <property type="match status" value="1"/>
</dbReference>
<comment type="subcellular location">
    <subcellularLocation>
        <location evidence="8">Mitochondrion inner membrane</location>
        <topology evidence="8">Peripheral membrane protein</topology>
        <orientation evidence="8">Matrix side</orientation>
    </subcellularLocation>
</comment>
<dbReference type="HAMAP" id="MF_01658">
    <property type="entry name" value="COQ7"/>
    <property type="match status" value="1"/>
</dbReference>
<keyword evidence="10" id="KW-1185">Reference proteome</keyword>
<keyword evidence="8" id="KW-0999">Mitochondrion inner membrane</keyword>
<organism evidence="9 10">
    <name type="scientific">Hypsibius exemplaris</name>
    <name type="common">Freshwater tardigrade</name>
    <dbReference type="NCBI Taxonomy" id="2072580"/>
    <lineage>
        <taxon>Eukaryota</taxon>
        <taxon>Metazoa</taxon>
        <taxon>Ecdysozoa</taxon>
        <taxon>Tardigrada</taxon>
        <taxon>Eutardigrada</taxon>
        <taxon>Parachela</taxon>
        <taxon>Hypsibioidea</taxon>
        <taxon>Hypsibiidae</taxon>
        <taxon>Hypsibius</taxon>
    </lineage>
</organism>
<dbReference type="CDD" id="cd01042">
    <property type="entry name" value="DMQH"/>
    <property type="match status" value="1"/>
</dbReference>